<dbReference type="Gene3D" id="3.40.50.10780">
    <property type="entry name" value="Dipeptide transport protein"/>
    <property type="match status" value="1"/>
</dbReference>
<dbReference type="STRING" id="195105.CN97_06370"/>
<reference evidence="1 2" key="1">
    <citation type="submission" date="2014-03" db="EMBL/GenBank/DDBJ databases">
        <title>Genome of Haematobacter massiliensis CCUG 47968.</title>
        <authorList>
            <person name="Wang D."/>
            <person name="Wang G."/>
        </authorList>
    </citation>
    <scope>NUCLEOTIDE SEQUENCE [LARGE SCALE GENOMIC DNA]</scope>
    <source>
        <strain evidence="1 2">CCUG 47968</strain>
    </source>
</reference>
<dbReference type="InterPro" id="IPR007035">
    <property type="entry name" value="Peptidase_M55"/>
</dbReference>
<evidence type="ECO:0000313" key="1">
    <source>
        <dbReference type="EMBL" id="KFI32035.1"/>
    </source>
</evidence>
<dbReference type="PIRSF" id="PIRSF015853">
    <property type="entry name" value="Pep_DppA"/>
    <property type="match status" value="1"/>
</dbReference>
<dbReference type="InterPro" id="IPR036177">
    <property type="entry name" value="Peptidase_M55_sf"/>
</dbReference>
<sequence>MKVFISADMEGTAGITAWDELERAHPDYRQFQHYMTAEVAAACEGARAAGATEIVVKDAHESARNLILDQLPEGIRVIRGWSGHPDSMMFGIDSSFDAAIYTGYHAKAGSDTNPLAHTMNARIGRLLINGEVASEFTMNSLCAARYGVPSAFLSGDAGICSDAAGLVPGIATLTTGQGYGNATVSLTPAEAVRRIRAGVEKVLRGDFRAALPALAADYEMVIEFSTAGDAYRGSWYPGVEQTGPRSIRFIAKDFFEIQRAFRFVGSA</sequence>
<name>A0A086YCN5_9RHOB</name>
<dbReference type="eggNOG" id="COG2362">
    <property type="taxonomic scope" value="Bacteria"/>
</dbReference>
<dbReference type="CDD" id="cd08770">
    <property type="entry name" value="DAP_dppA_3"/>
    <property type="match status" value="1"/>
</dbReference>
<accession>A0A086YCN5</accession>
<dbReference type="SUPFAM" id="SSF63992">
    <property type="entry name" value="Dipeptide transport protein"/>
    <property type="match status" value="1"/>
</dbReference>
<dbReference type="OrthoDB" id="9785420at2"/>
<gene>
    <name evidence="1" type="ORF">CN97_06370</name>
</gene>
<evidence type="ECO:0000313" key="2">
    <source>
        <dbReference type="Proteomes" id="UP000028826"/>
    </source>
</evidence>
<keyword evidence="2" id="KW-1185">Reference proteome</keyword>
<dbReference type="Pfam" id="PF04951">
    <property type="entry name" value="Peptidase_M55"/>
    <property type="match status" value="1"/>
</dbReference>
<dbReference type="EMBL" id="JGYG01000001">
    <property type="protein sequence ID" value="KFI32035.1"/>
    <property type="molecule type" value="Genomic_DNA"/>
</dbReference>
<proteinExistence type="predicted"/>
<dbReference type="Gene3D" id="3.30.1360.130">
    <property type="entry name" value="Dipeptide transport protein"/>
    <property type="match status" value="1"/>
</dbReference>
<dbReference type="Proteomes" id="UP000028826">
    <property type="component" value="Unassembled WGS sequence"/>
</dbReference>
<organism evidence="1 2">
    <name type="scientific">Haematobacter massiliensis</name>
    <dbReference type="NCBI Taxonomy" id="195105"/>
    <lineage>
        <taxon>Bacteria</taxon>
        <taxon>Pseudomonadati</taxon>
        <taxon>Pseudomonadota</taxon>
        <taxon>Alphaproteobacteria</taxon>
        <taxon>Rhodobacterales</taxon>
        <taxon>Paracoccaceae</taxon>
        <taxon>Haematobacter</taxon>
    </lineage>
</organism>
<dbReference type="RefSeq" id="WP_035706319.1">
    <property type="nucleotide sequence ID" value="NZ_CAMIFG010000077.1"/>
</dbReference>
<dbReference type="InterPro" id="IPR027476">
    <property type="entry name" value="DppA_N"/>
</dbReference>
<comment type="caution">
    <text evidence="1">The sequence shown here is derived from an EMBL/GenBank/DDBJ whole genome shotgun (WGS) entry which is preliminary data.</text>
</comment>
<dbReference type="AlphaFoldDB" id="A0A086YCN5"/>
<protein>
    <submittedName>
        <fullName evidence="1">Peptide ABC transporter</fullName>
    </submittedName>
</protein>